<keyword evidence="3" id="KW-1185">Reference proteome</keyword>
<evidence type="ECO:0000256" key="1">
    <source>
        <dbReference type="SAM" id="SignalP"/>
    </source>
</evidence>
<evidence type="ECO:0000313" key="2">
    <source>
        <dbReference type="EMBL" id="GLS91800.1"/>
    </source>
</evidence>
<feature type="signal peptide" evidence="1">
    <location>
        <begin position="1"/>
        <end position="24"/>
    </location>
</feature>
<sequence length="170" mass="17544">MKLKTLTKALFPILAVAYAGSALAQATDTAMWTGTVPVESTPGTDFKIVSTGLVDLSNGNMKFVSENGGYVLSSASLLSFDVVKTDDSPVTDYTYEINNFTFSDGTTFGEDATDVGFELKDGSGNDLSAGQEQTGVTGQTELVLSGTGLGLTSGTNVVVMSQIVVSAATL</sequence>
<proteinExistence type="predicted"/>
<gene>
    <name evidence="2" type="ORF">GCM10007916_28700</name>
</gene>
<comment type="caution">
    <text evidence="2">The sequence shown here is derived from an EMBL/GenBank/DDBJ whole genome shotgun (WGS) entry which is preliminary data.</text>
</comment>
<reference evidence="3" key="1">
    <citation type="journal article" date="2019" name="Int. J. Syst. Evol. Microbiol.">
        <title>The Global Catalogue of Microorganisms (GCM) 10K type strain sequencing project: providing services to taxonomists for standard genome sequencing and annotation.</title>
        <authorList>
            <consortium name="The Broad Institute Genomics Platform"/>
            <consortium name="The Broad Institute Genome Sequencing Center for Infectious Disease"/>
            <person name="Wu L."/>
            <person name="Ma J."/>
        </authorList>
    </citation>
    <scope>NUCLEOTIDE SEQUENCE [LARGE SCALE GENOMIC DNA]</scope>
    <source>
        <strain evidence="3">NBRC 103166</strain>
    </source>
</reference>
<protein>
    <submittedName>
        <fullName evidence="2">Uncharacterized protein</fullName>
    </submittedName>
</protein>
<keyword evidence="1" id="KW-0732">Signal</keyword>
<accession>A0ABQ6E3P1</accession>
<organism evidence="2 3">
    <name type="scientific">Psychromonas marina</name>
    <dbReference type="NCBI Taxonomy" id="88364"/>
    <lineage>
        <taxon>Bacteria</taxon>
        <taxon>Pseudomonadati</taxon>
        <taxon>Pseudomonadota</taxon>
        <taxon>Gammaproteobacteria</taxon>
        <taxon>Alteromonadales</taxon>
        <taxon>Psychromonadaceae</taxon>
        <taxon>Psychromonas</taxon>
    </lineage>
</organism>
<feature type="chain" id="PRO_5046181699" evidence="1">
    <location>
        <begin position="25"/>
        <end position="170"/>
    </location>
</feature>
<dbReference type="RefSeq" id="WP_284204907.1">
    <property type="nucleotide sequence ID" value="NZ_BSPQ01000015.1"/>
</dbReference>
<dbReference type="Proteomes" id="UP001157353">
    <property type="component" value="Unassembled WGS sequence"/>
</dbReference>
<dbReference type="EMBL" id="BSPQ01000015">
    <property type="protein sequence ID" value="GLS91800.1"/>
    <property type="molecule type" value="Genomic_DNA"/>
</dbReference>
<evidence type="ECO:0000313" key="3">
    <source>
        <dbReference type="Proteomes" id="UP001157353"/>
    </source>
</evidence>
<name>A0ABQ6E3P1_9GAMM</name>